<keyword evidence="3 9" id="KW-0812">Transmembrane</keyword>
<dbReference type="EMBL" id="JAAECE010000001">
    <property type="protein sequence ID" value="KAF1807538.1"/>
    <property type="molecule type" value="Genomic_DNA"/>
</dbReference>
<evidence type="ECO:0000256" key="6">
    <source>
        <dbReference type="ARBA" id="ARBA00023136"/>
    </source>
</evidence>
<feature type="binding site" evidence="8">
    <location>
        <position position="227"/>
    </location>
    <ligand>
        <name>Zn(2+)</name>
        <dbReference type="ChEBI" id="CHEBI:29105"/>
        <note>catalytic</note>
    </ligand>
</feature>
<evidence type="ECO:0000256" key="3">
    <source>
        <dbReference type="ARBA" id="ARBA00022692"/>
    </source>
</evidence>
<sequence>MSAISPAKNFWGEVTSTIDWCEENYTVSPYLAEFWNTITNLGFVFFSLFGTYNVLKNRSSKSFILAYLGVAFVGFGSWCFHMTLQYEMQLLDELPMIYVASIVMWLTFLADPKSENTIKVPLALTVYSAVVTWSYLIINNPVFHQISYAILVIGVVIRAIKLFNTVPKSYTYEVPRMQCLLWMSALGFIVAFILWNIDNQFCSSLRSWRSTVPFLIGATSELHGWWHIGTGLGVYYFIVFCEWIQPTLAADDKRSFKLYWAGPLCYLRLNDQMNKKD</sequence>
<keyword evidence="8" id="KW-0862">Zinc</keyword>
<feature type="binding site" evidence="7">
    <location>
        <position position="19"/>
    </location>
    <ligand>
        <name>Ca(2+)</name>
        <dbReference type="ChEBI" id="CHEBI:29108"/>
    </ligand>
</feature>
<dbReference type="GO" id="GO:0046513">
    <property type="term" value="P:ceramide biosynthetic process"/>
    <property type="evidence" value="ECO:0007669"/>
    <property type="project" value="TreeGrafter"/>
</dbReference>
<feature type="binding site" evidence="8">
    <location>
        <position position="223"/>
    </location>
    <ligand>
        <name>Zn(2+)</name>
        <dbReference type="ChEBI" id="CHEBI:29105"/>
        <note>catalytic</note>
    </ligand>
</feature>
<dbReference type="PANTHER" id="PTHR46187">
    <property type="entry name" value="ALKALINE CERAMIDASE 3"/>
    <property type="match status" value="1"/>
</dbReference>
<comment type="caution">
    <text evidence="10">The sequence shown here is derived from an EMBL/GenBank/DDBJ whole genome shotgun (WGS) entry which is preliminary data.</text>
</comment>
<comment type="similarity">
    <text evidence="2">Belongs to the alkaline ceramidase family.</text>
</comment>
<dbReference type="GO" id="GO:0046872">
    <property type="term" value="F:metal ion binding"/>
    <property type="evidence" value="ECO:0007669"/>
    <property type="project" value="UniProtKB-KW"/>
</dbReference>
<accession>A0A8H4BTZ4</accession>
<feature type="binding site" evidence="7">
    <location>
        <position position="33"/>
    </location>
    <ligand>
        <name>Ca(2+)</name>
        <dbReference type="ChEBI" id="CHEBI:29108"/>
    </ligand>
</feature>
<keyword evidence="5 9" id="KW-1133">Transmembrane helix</keyword>
<dbReference type="Proteomes" id="UP000469890">
    <property type="component" value="Unassembled WGS sequence"/>
</dbReference>
<feature type="transmembrane region" description="Helical" evidence="9">
    <location>
        <begin position="62"/>
        <end position="83"/>
    </location>
</feature>
<feature type="binding site" evidence="7">
    <location>
        <position position="20"/>
    </location>
    <ligand>
        <name>Ca(2+)</name>
        <dbReference type="ChEBI" id="CHEBI:29108"/>
    </ligand>
</feature>
<keyword evidence="4" id="KW-0378">Hydrolase</keyword>
<evidence type="ECO:0000256" key="9">
    <source>
        <dbReference type="SAM" id="Phobius"/>
    </source>
</evidence>
<evidence type="ECO:0000256" key="4">
    <source>
        <dbReference type="ARBA" id="ARBA00022801"/>
    </source>
</evidence>
<dbReference type="GO" id="GO:0005789">
    <property type="term" value="C:endoplasmic reticulum membrane"/>
    <property type="evidence" value="ECO:0007669"/>
    <property type="project" value="TreeGrafter"/>
</dbReference>
<gene>
    <name evidence="10" type="ORF">FB192DRAFT_1024015</name>
</gene>
<comment type="subcellular location">
    <subcellularLocation>
        <location evidence="1">Membrane</location>
        <topology evidence="1">Multi-pass membrane protein</topology>
    </subcellularLocation>
</comment>
<feature type="transmembrane region" description="Helical" evidence="9">
    <location>
        <begin position="142"/>
        <end position="160"/>
    </location>
</feature>
<evidence type="ECO:0000256" key="2">
    <source>
        <dbReference type="ARBA" id="ARBA00009780"/>
    </source>
</evidence>
<feature type="transmembrane region" description="Helical" evidence="9">
    <location>
        <begin position="95"/>
        <end position="111"/>
    </location>
</feature>
<evidence type="ECO:0000256" key="8">
    <source>
        <dbReference type="PIRSR" id="PIRSR608901-2"/>
    </source>
</evidence>
<dbReference type="PANTHER" id="PTHR46187:SF3">
    <property type="entry name" value="ALKALINE CERAMIDASE 3"/>
    <property type="match status" value="1"/>
</dbReference>
<dbReference type="GO" id="GO:0016811">
    <property type="term" value="F:hydrolase activity, acting on carbon-nitrogen (but not peptide) bonds, in linear amides"/>
    <property type="evidence" value="ECO:0007669"/>
    <property type="project" value="InterPro"/>
</dbReference>
<keyword evidence="7" id="KW-0479">Metal-binding</keyword>
<evidence type="ECO:0000313" key="11">
    <source>
        <dbReference type="Proteomes" id="UP000469890"/>
    </source>
</evidence>
<dbReference type="Pfam" id="PF05875">
    <property type="entry name" value="Ceramidase"/>
    <property type="match status" value="1"/>
</dbReference>
<keyword evidence="6 9" id="KW-0472">Membrane</keyword>
<evidence type="ECO:0000313" key="10">
    <source>
        <dbReference type="EMBL" id="KAF1807538.1"/>
    </source>
</evidence>
<keyword evidence="7" id="KW-0106">Calcium</keyword>
<comment type="cofactor">
    <cofactor evidence="8">
        <name>Zn(2+)</name>
        <dbReference type="ChEBI" id="CHEBI:29105"/>
    </cofactor>
</comment>
<dbReference type="AlphaFoldDB" id="A0A8H4BTZ4"/>
<feature type="binding site" evidence="8">
    <location>
        <position position="81"/>
    </location>
    <ligand>
        <name>Zn(2+)</name>
        <dbReference type="ChEBI" id="CHEBI:29105"/>
        <note>catalytic</note>
    </ligand>
</feature>
<evidence type="ECO:0000256" key="1">
    <source>
        <dbReference type="ARBA" id="ARBA00004141"/>
    </source>
</evidence>
<organism evidence="10 11">
    <name type="scientific">Mucor circinelloides f. lusitanicus</name>
    <name type="common">Mucor racemosus var. lusitanicus</name>
    <dbReference type="NCBI Taxonomy" id="29924"/>
    <lineage>
        <taxon>Eukaryota</taxon>
        <taxon>Fungi</taxon>
        <taxon>Fungi incertae sedis</taxon>
        <taxon>Mucoromycota</taxon>
        <taxon>Mucoromycotina</taxon>
        <taxon>Mucoromycetes</taxon>
        <taxon>Mucorales</taxon>
        <taxon>Mucorineae</taxon>
        <taxon>Mucoraceae</taxon>
        <taxon>Mucor</taxon>
    </lineage>
</organism>
<dbReference type="GO" id="GO:0046514">
    <property type="term" value="P:ceramide catabolic process"/>
    <property type="evidence" value="ECO:0007669"/>
    <property type="project" value="TreeGrafter"/>
</dbReference>
<reference evidence="10 11" key="1">
    <citation type="submission" date="2019-09" db="EMBL/GenBank/DDBJ databases">
        <authorList>
            <consortium name="DOE Joint Genome Institute"/>
            <person name="Mondo S.J."/>
            <person name="Navarro-Mendoza M.I."/>
            <person name="Perez-Arques C."/>
            <person name="Panchal S."/>
            <person name="Nicolas F.E."/>
            <person name="Ganguly P."/>
            <person name="Pangilinan J."/>
            <person name="Grigoriev I."/>
            <person name="Heitman J."/>
            <person name="Sanya K."/>
            <person name="Garre V."/>
        </authorList>
    </citation>
    <scope>NUCLEOTIDE SEQUENCE [LARGE SCALE GENOMIC DNA]</scope>
    <source>
        <strain evidence="10 11">MU402</strain>
    </source>
</reference>
<dbReference type="InterPro" id="IPR008901">
    <property type="entry name" value="ACER"/>
</dbReference>
<evidence type="ECO:0000256" key="7">
    <source>
        <dbReference type="PIRSR" id="PIRSR608901-1"/>
    </source>
</evidence>
<feature type="binding site" evidence="7">
    <location>
        <position position="24"/>
    </location>
    <ligand>
        <name>Ca(2+)</name>
        <dbReference type="ChEBI" id="CHEBI:29108"/>
    </ligand>
</feature>
<feature type="transmembrane region" description="Helical" evidence="9">
    <location>
        <begin position="118"/>
        <end position="136"/>
    </location>
</feature>
<feature type="transmembrane region" description="Helical" evidence="9">
    <location>
        <begin position="224"/>
        <end position="244"/>
    </location>
</feature>
<name>A0A8H4BTZ4_MUCCL</name>
<feature type="transmembrane region" description="Helical" evidence="9">
    <location>
        <begin position="180"/>
        <end position="197"/>
    </location>
</feature>
<feature type="binding site" evidence="7">
    <location>
        <position position="22"/>
    </location>
    <ligand>
        <name>Ca(2+)</name>
        <dbReference type="ChEBI" id="CHEBI:29108"/>
    </ligand>
</feature>
<proteinExistence type="inferred from homology"/>
<feature type="transmembrane region" description="Helical" evidence="9">
    <location>
        <begin position="34"/>
        <end position="55"/>
    </location>
</feature>
<evidence type="ECO:0000256" key="5">
    <source>
        <dbReference type="ARBA" id="ARBA00022989"/>
    </source>
</evidence>
<protein>
    <submittedName>
        <fullName evidence="10">Alkaline ceramidase 3-like protein</fullName>
    </submittedName>
</protein>